<dbReference type="OrthoDB" id="428895at2759"/>
<evidence type="ECO:0000313" key="4">
    <source>
        <dbReference type="EMBL" id="KAJ1919707.1"/>
    </source>
</evidence>
<feature type="domain" description="PX" evidence="3">
    <location>
        <begin position="15"/>
        <end position="169"/>
    </location>
</feature>
<feature type="domain" description="T-SNARE coiled-coil homology" evidence="2">
    <location>
        <begin position="426"/>
        <end position="488"/>
    </location>
</feature>
<dbReference type="GO" id="GO:0035091">
    <property type="term" value="F:phosphatidylinositol binding"/>
    <property type="evidence" value="ECO:0007669"/>
    <property type="project" value="InterPro"/>
</dbReference>
<dbReference type="InterPro" id="IPR001683">
    <property type="entry name" value="PX_dom"/>
</dbReference>
<dbReference type="PROSITE" id="PS50195">
    <property type="entry name" value="PX"/>
    <property type="match status" value="1"/>
</dbReference>
<evidence type="ECO:0000259" key="3">
    <source>
        <dbReference type="PROSITE" id="PS50195"/>
    </source>
</evidence>
<feature type="compositionally biased region" description="Polar residues" evidence="1">
    <location>
        <begin position="274"/>
        <end position="284"/>
    </location>
</feature>
<sequence length="489" mass="54397">MVNAQRKSNLYFGMEHVKRVQVTRFRRVTVPDDHIQYQVTVQAAVRSWTVWRRYSDFEALHRALIAQCPNLPSPPAPLPPKSWPAVRWDLGLTSLPTKVWSGIVNPSAAPRGDDDKGDSAPITDDLREKLETRRQGLERYLQAILEADDHPGWRESGPWGRFLEIPDLRPVGSRQRRPGKQGSPDSSTTRRGIGYAGDDGPLNASQWTDEYRSLAALNREIRHLLVKRDEGAARNEVSVVHQCTLRAKQLLAEAGVRGSHLERSLEAQGGSEPTAASGTPSSTLPAGEYRRRQDALTTWREEVSQLNRRITSHATGSSESPWGRSEGGAGAYERRSGRYGSPSPASSTAEARATNDTRSLAEESTLNPARRRDDLLRGAAGSSARSHRVFGNTANSRPVSVTNPTVPVETEETKSRGNAELLLLQKDRMKAQDDQVQLFSRILRRQAEVGVAIGQELDIHNQLLGEFSEDLDRTGNKLHNARKQMNRLR</sequence>
<dbReference type="Pfam" id="PF00787">
    <property type="entry name" value="PX"/>
    <property type="match status" value="1"/>
</dbReference>
<evidence type="ECO:0000313" key="5">
    <source>
        <dbReference type="Proteomes" id="UP001150569"/>
    </source>
</evidence>
<evidence type="ECO:0008006" key="6">
    <source>
        <dbReference type="Google" id="ProtNLM"/>
    </source>
</evidence>
<evidence type="ECO:0000256" key="1">
    <source>
        <dbReference type="SAM" id="MobiDB-lite"/>
    </source>
</evidence>
<accession>A0A9W8DPX8</accession>
<dbReference type="Proteomes" id="UP001150569">
    <property type="component" value="Unassembled WGS sequence"/>
</dbReference>
<reference evidence="4" key="1">
    <citation type="submission" date="2022-07" db="EMBL/GenBank/DDBJ databases">
        <title>Phylogenomic reconstructions and comparative analyses of Kickxellomycotina fungi.</title>
        <authorList>
            <person name="Reynolds N.K."/>
            <person name="Stajich J.E."/>
            <person name="Barry K."/>
            <person name="Grigoriev I.V."/>
            <person name="Crous P."/>
            <person name="Smith M.E."/>
        </authorList>
    </citation>
    <scope>NUCLEOTIDE SEQUENCE</scope>
    <source>
        <strain evidence="4">RSA 861</strain>
    </source>
</reference>
<feature type="compositionally biased region" description="Polar residues" evidence="1">
    <location>
        <begin position="343"/>
        <end position="352"/>
    </location>
</feature>
<protein>
    <recommendedName>
        <fullName evidence="6">Syntaxin</fullName>
    </recommendedName>
</protein>
<feature type="compositionally biased region" description="Basic and acidic residues" evidence="1">
    <location>
        <begin position="111"/>
        <end position="129"/>
    </location>
</feature>
<feature type="region of interest" description="Disordered" evidence="1">
    <location>
        <begin position="103"/>
        <end position="129"/>
    </location>
</feature>
<dbReference type="AlphaFoldDB" id="A0A9W8DPX8"/>
<organism evidence="4 5">
    <name type="scientific">Tieghemiomyces parasiticus</name>
    <dbReference type="NCBI Taxonomy" id="78921"/>
    <lineage>
        <taxon>Eukaryota</taxon>
        <taxon>Fungi</taxon>
        <taxon>Fungi incertae sedis</taxon>
        <taxon>Zoopagomycota</taxon>
        <taxon>Kickxellomycotina</taxon>
        <taxon>Dimargaritomycetes</taxon>
        <taxon>Dimargaritales</taxon>
        <taxon>Dimargaritaceae</taxon>
        <taxon>Tieghemiomyces</taxon>
    </lineage>
</organism>
<feature type="compositionally biased region" description="Low complexity" evidence="1">
    <location>
        <begin position="398"/>
        <end position="408"/>
    </location>
</feature>
<comment type="caution">
    <text evidence="4">The sequence shown here is derived from an EMBL/GenBank/DDBJ whole genome shotgun (WGS) entry which is preliminary data.</text>
</comment>
<dbReference type="Gene3D" id="1.20.5.110">
    <property type="match status" value="1"/>
</dbReference>
<dbReference type="Gene3D" id="3.30.1520.10">
    <property type="entry name" value="Phox-like domain"/>
    <property type="match status" value="1"/>
</dbReference>
<feature type="region of interest" description="Disordered" evidence="1">
    <location>
        <begin position="307"/>
        <end position="412"/>
    </location>
</feature>
<dbReference type="SMART" id="SM00312">
    <property type="entry name" value="PX"/>
    <property type="match status" value="1"/>
</dbReference>
<dbReference type="SMART" id="SM00397">
    <property type="entry name" value="t_SNARE"/>
    <property type="match status" value="1"/>
</dbReference>
<dbReference type="InterPro" id="IPR000727">
    <property type="entry name" value="T_SNARE_dom"/>
</dbReference>
<feature type="region of interest" description="Disordered" evidence="1">
    <location>
        <begin position="164"/>
        <end position="201"/>
    </location>
</feature>
<dbReference type="SUPFAM" id="SSF64268">
    <property type="entry name" value="PX domain"/>
    <property type="match status" value="1"/>
</dbReference>
<dbReference type="SUPFAM" id="SSF58038">
    <property type="entry name" value="SNARE fusion complex"/>
    <property type="match status" value="1"/>
</dbReference>
<name>A0A9W8DPX8_9FUNG</name>
<dbReference type="CDD" id="cd15858">
    <property type="entry name" value="SNARE_VAM7"/>
    <property type="match status" value="1"/>
</dbReference>
<dbReference type="InterPro" id="IPR036871">
    <property type="entry name" value="PX_dom_sf"/>
</dbReference>
<evidence type="ECO:0000259" key="2">
    <source>
        <dbReference type="PROSITE" id="PS50192"/>
    </source>
</evidence>
<dbReference type="EMBL" id="JANBPT010000465">
    <property type="protein sequence ID" value="KAJ1919707.1"/>
    <property type="molecule type" value="Genomic_DNA"/>
</dbReference>
<feature type="compositionally biased region" description="Polar residues" evidence="1">
    <location>
        <begin position="307"/>
        <end position="320"/>
    </location>
</feature>
<gene>
    <name evidence="4" type="ORF">IWQ60_007183</name>
</gene>
<keyword evidence="5" id="KW-1185">Reference proteome</keyword>
<proteinExistence type="predicted"/>
<feature type="region of interest" description="Disordered" evidence="1">
    <location>
        <begin position="261"/>
        <end position="294"/>
    </location>
</feature>
<dbReference type="PROSITE" id="PS50192">
    <property type="entry name" value="T_SNARE"/>
    <property type="match status" value="1"/>
</dbReference>